<reference evidence="2" key="2">
    <citation type="journal article" date="2015" name="Fish Shellfish Immunol.">
        <title>Early steps in the European eel (Anguilla anguilla)-Vibrio vulnificus interaction in the gills: Role of the RtxA13 toxin.</title>
        <authorList>
            <person name="Callol A."/>
            <person name="Pajuelo D."/>
            <person name="Ebbesson L."/>
            <person name="Teles M."/>
            <person name="MacKenzie S."/>
            <person name="Amaro C."/>
        </authorList>
    </citation>
    <scope>NUCLEOTIDE SEQUENCE</scope>
</reference>
<evidence type="ECO:0000256" key="1">
    <source>
        <dbReference type="SAM" id="MobiDB-lite"/>
    </source>
</evidence>
<protein>
    <submittedName>
        <fullName evidence="2">Uncharacterized protein</fullName>
    </submittedName>
</protein>
<accession>A0A0E9T4W0</accession>
<proteinExistence type="predicted"/>
<organism evidence="2">
    <name type="scientific">Anguilla anguilla</name>
    <name type="common">European freshwater eel</name>
    <name type="synonym">Muraena anguilla</name>
    <dbReference type="NCBI Taxonomy" id="7936"/>
    <lineage>
        <taxon>Eukaryota</taxon>
        <taxon>Metazoa</taxon>
        <taxon>Chordata</taxon>
        <taxon>Craniata</taxon>
        <taxon>Vertebrata</taxon>
        <taxon>Euteleostomi</taxon>
        <taxon>Actinopterygii</taxon>
        <taxon>Neopterygii</taxon>
        <taxon>Teleostei</taxon>
        <taxon>Anguilliformes</taxon>
        <taxon>Anguillidae</taxon>
        <taxon>Anguilla</taxon>
    </lineage>
</organism>
<evidence type="ECO:0000313" key="2">
    <source>
        <dbReference type="EMBL" id="JAH48462.1"/>
    </source>
</evidence>
<sequence>MDAETRRPPTSRPRTAAKRETQPAETAQWRTGATFKQNEYICVMKCIWVAASE</sequence>
<reference evidence="2" key="1">
    <citation type="submission" date="2014-11" db="EMBL/GenBank/DDBJ databases">
        <authorList>
            <person name="Amaro Gonzalez C."/>
        </authorList>
    </citation>
    <scope>NUCLEOTIDE SEQUENCE</scope>
</reference>
<feature type="region of interest" description="Disordered" evidence="1">
    <location>
        <begin position="1"/>
        <end position="30"/>
    </location>
</feature>
<dbReference type="AlphaFoldDB" id="A0A0E9T4W0"/>
<name>A0A0E9T4W0_ANGAN</name>
<dbReference type="EMBL" id="GBXM01060115">
    <property type="protein sequence ID" value="JAH48462.1"/>
    <property type="molecule type" value="Transcribed_RNA"/>
</dbReference>